<dbReference type="InterPro" id="IPR015943">
    <property type="entry name" value="WD40/YVTN_repeat-like_dom_sf"/>
</dbReference>
<dbReference type="PANTHER" id="PTHR16017:SF0">
    <property type="entry name" value="WD REPEAT-CONTAINING PROTEIN 70"/>
    <property type="match status" value="1"/>
</dbReference>
<evidence type="ECO:0008006" key="8">
    <source>
        <dbReference type="Google" id="ProtNLM"/>
    </source>
</evidence>
<feature type="compositionally biased region" description="Basic and acidic residues" evidence="5">
    <location>
        <begin position="89"/>
        <end position="108"/>
    </location>
</feature>
<dbReference type="AlphaFoldDB" id="A0AAU9UDI3"/>
<proteinExistence type="inferred from homology"/>
<dbReference type="GO" id="GO:0005634">
    <property type="term" value="C:nucleus"/>
    <property type="evidence" value="ECO:0007669"/>
    <property type="project" value="TreeGrafter"/>
</dbReference>
<feature type="compositionally biased region" description="Acidic residues" evidence="5">
    <location>
        <begin position="118"/>
        <end position="128"/>
    </location>
</feature>
<name>A0AAU9UDI3_EUPED</name>
<dbReference type="SMART" id="SM00320">
    <property type="entry name" value="WD40"/>
    <property type="match status" value="1"/>
</dbReference>
<dbReference type="EMBL" id="CAKOGL010000018">
    <property type="protein sequence ID" value="CAH2097375.1"/>
    <property type="molecule type" value="Genomic_DNA"/>
</dbReference>
<dbReference type="InterPro" id="IPR001680">
    <property type="entry name" value="WD40_rpt"/>
</dbReference>
<reference evidence="6" key="1">
    <citation type="submission" date="2022-03" db="EMBL/GenBank/DDBJ databases">
        <authorList>
            <person name="Tunstrom K."/>
        </authorList>
    </citation>
    <scope>NUCLEOTIDE SEQUENCE</scope>
</reference>
<protein>
    <recommendedName>
        <fullName evidence="8">WD repeat-containing protein 70</fullName>
    </recommendedName>
</protein>
<comment type="similarity">
    <text evidence="3">Belongs to the WD repeat GAD-1 family.</text>
</comment>
<sequence length="245" mass="27331">MSKKPISFGKISFNINKTSSHDTIDASTTGFGTFGRTPIQEQKDIEEIAEDLESQHVHQVMGIKNFGKKAKNFDVEEMIRQAKIAAQEANRKKAEADVANDSEEKSDRVQNSAPDPPSPEDDSSDDELIGPPIPSSILTKDPDKDKLEDKNNKTKGNEDSYDELSGSDDEELTLENRIPNTHEVEMLHGTKAVVAVAVDPSGARLATGSIDYEVSFWDFAGNIYSHTLLHYHLKHFDCPYVYYRN</sequence>
<feature type="compositionally biased region" description="Acidic residues" evidence="5">
    <location>
        <begin position="159"/>
        <end position="169"/>
    </location>
</feature>
<evidence type="ECO:0000256" key="2">
    <source>
        <dbReference type="ARBA" id="ARBA00022737"/>
    </source>
</evidence>
<dbReference type="SUPFAM" id="SSF50978">
    <property type="entry name" value="WD40 repeat-like"/>
    <property type="match status" value="1"/>
</dbReference>
<dbReference type="PANTHER" id="PTHR16017">
    <property type="entry name" value="GASTRULATION DEFECTIVE PROTEIN 1-RELATED"/>
    <property type="match status" value="1"/>
</dbReference>
<keyword evidence="7" id="KW-1185">Reference proteome</keyword>
<dbReference type="Gene3D" id="2.130.10.10">
    <property type="entry name" value="YVTN repeat-like/Quinoprotein amine dehydrogenase"/>
    <property type="match status" value="1"/>
</dbReference>
<dbReference type="InterPro" id="IPR036322">
    <property type="entry name" value="WD40_repeat_dom_sf"/>
</dbReference>
<feature type="repeat" description="WD" evidence="4">
    <location>
        <begin position="186"/>
        <end position="218"/>
    </location>
</feature>
<organism evidence="6 7">
    <name type="scientific">Euphydryas editha</name>
    <name type="common">Edith's checkerspot</name>
    <dbReference type="NCBI Taxonomy" id="104508"/>
    <lineage>
        <taxon>Eukaryota</taxon>
        <taxon>Metazoa</taxon>
        <taxon>Ecdysozoa</taxon>
        <taxon>Arthropoda</taxon>
        <taxon>Hexapoda</taxon>
        <taxon>Insecta</taxon>
        <taxon>Pterygota</taxon>
        <taxon>Neoptera</taxon>
        <taxon>Endopterygota</taxon>
        <taxon>Lepidoptera</taxon>
        <taxon>Glossata</taxon>
        <taxon>Ditrysia</taxon>
        <taxon>Papilionoidea</taxon>
        <taxon>Nymphalidae</taxon>
        <taxon>Nymphalinae</taxon>
        <taxon>Euphydryas</taxon>
    </lineage>
</organism>
<evidence type="ECO:0000256" key="1">
    <source>
        <dbReference type="ARBA" id="ARBA00022574"/>
    </source>
</evidence>
<accession>A0AAU9UDI3</accession>
<evidence type="ECO:0000313" key="6">
    <source>
        <dbReference type="EMBL" id="CAH2097375.1"/>
    </source>
</evidence>
<evidence type="ECO:0000256" key="5">
    <source>
        <dbReference type="SAM" id="MobiDB-lite"/>
    </source>
</evidence>
<dbReference type="Proteomes" id="UP001153954">
    <property type="component" value="Unassembled WGS sequence"/>
</dbReference>
<evidence type="ECO:0000256" key="4">
    <source>
        <dbReference type="PROSITE-ProRule" id="PRU00221"/>
    </source>
</evidence>
<keyword evidence="1 4" id="KW-0853">WD repeat</keyword>
<dbReference type="InterPro" id="IPR051858">
    <property type="entry name" value="WD_repeat_GAD-1"/>
</dbReference>
<evidence type="ECO:0000256" key="3">
    <source>
        <dbReference type="ARBA" id="ARBA00038343"/>
    </source>
</evidence>
<feature type="region of interest" description="Disordered" evidence="5">
    <location>
        <begin position="88"/>
        <end position="169"/>
    </location>
</feature>
<evidence type="ECO:0000313" key="7">
    <source>
        <dbReference type="Proteomes" id="UP001153954"/>
    </source>
</evidence>
<gene>
    <name evidence="6" type="ORF">EEDITHA_LOCUS12609</name>
</gene>
<keyword evidence="2" id="KW-0677">Repeat</keyword>
<dbReference type="PROSITE" id="PS50082">
    <property type="entry name" value="WD_REPEATS_2"/>
    <property type="match status" value="1"/>
</dbReference>
<comment type="caution">
    <text evidence="6">The sequence shown here is derived from an EMBL/GenBank/DDBJ whole genome shotgun (WGS) entry which is preliminary data.</text>
</comment>
<dbReference type="GO" id="GO:0035861">
    <property type="term" value="C:site of double-strand break"/>
    <property type="evidence" value="ECO:0007669"/>
    <property type="project" value="TreeGrafter"/>
</dbReference>
<feature type="compositionally biased region" description="Basic and acidic residues" evidence="5">
    <location>
        <begin position="140"/>
        <end position="158"/>
    </location>
</feature>